<dbReference type="PANTHER" id="PTHR43674">
    <property type="entry name" value="NITRILASE C965.09-RELATED"/>
    <property type="match status" value="1"/>
</dbReference>
<dbReference type="GO" id="GO:0050126">
    <property type="term" value="F:N-carbamoylputrescine amidase activity"/>
    <property type="evidence" value="ECO:0007669"/>
    <property type="project" value="TreeGrafter"/>
</dbReference>
<reference evidence="4" key="1">
    <citation type="submission" date="2016-11" db="EMBL/GenBank/DDBJ databases">
        <authorList>
            <person name="Varghese N."/>
            <person name="Submissions S."/>
        </authorList>
    </citation>
    <scope>NUCLEOTIDE SEQUENCE [LARGE SCALE GENOMIC DNA]</scope>
    <source>
        <strain evidence="4">DSM 19514</strain>
    </source>
</reference>
<proteinExistence type="predicted"/>
<protein>
    <submittedName>
        <fullName evidence="3">Predicted amidohydrolase</fullName>
    </submittedName>
</protein>
<evidence type="ECO:0000313" key="4">
    <source>
        <dbReference type="Proteomes" id="UP000184295"/>
    </source>
</evidence>
<dbReference type="InterPro" id="IPR036526">
    <property type="entry name" value="C-N_Hydrolase_sf"/>
</dbReference>
<dbReference type="AlphaFoldDB" id="A0A1M4S7J0"/>
<dbReference type="GO" id="GO:0033388">
    <property type="term" value="P:putrescine biosynthetic process from arginine"/>
    <property type="evidence" value="ECO:0007669"/>
    <property type="project" value="TreeGrafter"/>
</dbReference>
<dbReference type="Gene3D" id="3.60.110.10">
    <property type="entry name" value="Carbon-nitrogen hydrolase"/>
    <property type="match status" value="1"/>
</dbReference>
<feature type="domain" description="CN hydrolase" evidence="2">
    <location>
        <begin position="3"/>
        <end position="240"/>
    </location>
</feature>
<sequence length="562" mass="61532">MTLTVAAVQLCQASRNTETSLRKALSYIEVAAQAGAQLVVLPELFRTGYLFESYEDALPFAEPCHGNTFCSVLGVAKRLQVTVVYGYMELEEDTGLLYNSASVVDESGLVANYRKLHLFSADTTWATVGDQLPPTFEVAGVSATVAICADIEFPESFILPSADKRPAVICLPTAWVDEPAPASQWWLRAKEMNCYVVAADLSGVEKDVRYSGGSCVISDTGTVVDIVSECEGLALAAIEPRSTQIKVSHQDLSPKLFLAPYDFTSNILRDRIPSPISPPGYRAIGCFSFPTNMEWQGTTPIESISSVTLAHIDQDSSDRSTAPELLVIAIGPLPSIDQKGQSGIELEFQKEAEKLISSSTYSDVVIVFPAPNQTDQRPQYVHAGRNATRFTKEGTIELLEPYLKIKVITVDELCTWEPARLFALEGGHMIVAIGKESPDFSSQPRPAHLCDPYCSDGYPHDLSVGRVRAGENNLIVLVATSLATNEVSSQSGVFGPDHTRVPLQEHSLYMSNEVLAFHRYILEPGSNDLVCLSEKPYLRRRKPTVYATALGPKSYYRYGPKQ</sequence>
<dbReference type="STRING" id="1121881.SAMN02745225_00157"/>
<organism evidence="3 4">
    <name type="scientific">Ferrithrix thermotolerans DSM 19514</name>
    <dbReference type="NCBI Taxonomy" id="1121881"/>
    <lineage>
        <taxon>Bacteria</taxon>
        <taxon>Bacillati</taxon>
        <taxon>Actinomycetota</taxon>
        <taxon>Acidimicrobiia</taxon>
        <taxon>Acidimicrobiales</taxon>
        <taxon>Acidimicrobiaceae</taxon>
        <taxon>Ferrithrix</taxon>
    </lineage>
</organism>
<dbReference type="RefSeq" id="WP_072787756.1">
    <property type="nucleotide sequence ID" value="NZ_FQUL01000001.1"/>
</dbReference>
<dbReference type="Pfam" id="PF00795">
    <property type="entry name" value="CN_hydrolase"/>
    <property type="match status" value="1"/>
</dbReference>
<dbReference type="Proteomes" id="UP000184295">
    <property type="component" value="Unassembled WGS sequence"/>
</dbReference>
<evidence type="ECO:0000256" key="1">
    <source>
        <dbReference type="ARBA" id="ARBA00022801"/>
    </source>
</evidence>
<gene>
    <name evidence="3" type="ORF">SAMN02745225_00157</name>
</gene>
<dbReference type="EMBL" id="FQUL01000001">
    <property type="protein sequence ID" value="SHE28179.1"/>
    <property type="molecule type" value="Genomic_DNA"/>
</dbReference>
<dbReference type="PANTHER" id="PTHR43674:SF2">
    <property type="entry name" value="BETA-UREIDOPROPIONASE"/>
    <property type="match status" value="1"/>
</dbReference>
<name>A0A1M4S7J0_9ACTN</name>
<dbReference type="SUPFAM" id="SSF56317">
    <property type="entry name" value="Carbon-nitrogen hydrolase"/>
    <property type="match status" value="1"/>
</dbReference>
<evidence type="ECO:0000259" key="2">
    <source>
        <dbReference type="PROSITE" id="PS50263"/>
    </source>
</evidence>
<keyword evidence="4" id="KW-1185">Reference proteome</keyword>
<dbReference type="InterPro" id="IPR003010">
    <property type="entry name" value="C-N_Hydrolase"/>
</dbReference>
<evidence type="ECO:0000313" key="3">
    <source>
        <dbReference type="EMBL" id="SHE28179.1"/>
    </source>
</evidence>
<accession>A0A1M4S7J0</accession>
<dbReference type="PROSITE" id="PS50263">
    <property type="entry name" value="CN_HYDROLASE"/>
    <property type="match status" value="1"/>
</dbReference>
<dbReference type="CDD" id="cd07197">
    <property type="entry name" value="nitrilase"/>
    <property type="match status" value="1"/>
</dbReference>
<dbReference type="InterPro" id="IPR050345">
    <property type="entry name" value="Aliph_Amidase/BUP"/>
</dbReference>
<keyword evidence="1 3" id="KW-0378">Hydrolase</keyword>